<dbReference type="Proteomes" id="UP000214646">
    <property type="component" value="Unassembled WGS sequence"/>
</dbReference>
<evidence type="ECO:0000313" key="1">
    <source>
        <dbReference type="EMBL" id="OWK39373.1"/>
    </source>
</evidence>
<comment type="caution">
    <text evidence="1">The sequence shown here is derived from an EMBL/GenBank/DDBJ whole genome shotgun (WGS) entry which is preliminary data.</text>
</comment>
<evidence type="ECO:0000313" key="2">
    <source>
        <dbReference type="Proteomes" id="UP000214646"/>
    </source>
</evidence>
<sequence>MFTFLLGVFTIAMSGSATHESLNPLFKSLIAPGLLVGPDLRAQFPTPTMPDGLDAPKQKAVITALIGDDYAYADFTRKSVVAPQLLKLREVKPSDPTAPARGVDVWFIAYGRMEALDDEKFLDRIANAWGGEGKGTTLTKEDLVKRKIDPGDEKRERFGHIEFDFLDKVRLGATGRVLWSRTDDSVVVAAEIDPRFRGAADFPNQWQPLTKEGGAVAAGAANPWGGAGFYLKITKLAEPVGALFIEQHVVFAEPTGWFNGANLLRSKLPPVVQNNVRKMRREWAKGGN</sequence>
<gene>
    <name evidence="1" type="ORF">FRUB_05936</name>
</gene>
<dbReference type="RefSeq" id="WP_088256856.1">
    <property type="nucleotide sequence ID" value="NZ_NIDE01000010.1"/>
</dbReference>
<name>A0A225DEF0_9BACT</name>
<reference evidence="2" key="1">
    <citation type="submission" date="2017-06" db="EMBL/GenBank/DDBJ databases">
        <title>Genome analysis of Fimbriiglobus ruber SP5, the first member of the order Planctomycetales with confirmed chitinolytic capability.</title>
        <authorList>
            <person name="Ravin N.V."/>
            <person name="Rakitin A.L."/>
            <person name="Ivanova A.A."/>
            <person name="Beletsky A.V."/>
            <person name="Kulichevskaya I.S."/>
            <person name="Mardanov A.V."/>
            <person name="Dedysh S.N."/>
        </authorList>
    </citation>
    <scope>NUCLEOTIDE SEQUENCE [LARGE SCALE GENOMIC DNA]</scope>
    <source>
        <strain evidence="2">SP5</strain>
    </source>
</reference>
<accession>A0A225DEF0</accession>
<dbReference type="EMBL" id="NIDE01000010">
    <property type="protein sequence ID" value="OWK39373.1"/>
    <property type="molecule type" value="Genomic_DNA"/>
</dbReference>
<dbReference type="AlphaFoldDB" id="A0A225DEF0"/>
<protein>
    <submittedName>
        <fullName evidence="1">Uncharacterized protein</fullName>
    </submittedName>
</protein>
<organism evidence="1 2">
    <name type="scientific">Fimbriiglobus ruber</name>
    <dbReference type="NCBI Taxonomy" id="1908690"/>
    <lineage>
        <taxon>Bacteria</taxon>
        <taxon>Pseudomonadati</taxon>
        <taxon>Planctomycetota</taxon>
        <taxon>Planctomycetia</taxon>
        <taxon>Gemmatales</taxon>
        <taxon>Gemmataceae</taxon>
        <taxon>Fimbriiglobus</taxon>
    </lineage>
</organism>
<proteinExistence type="predicted"/>
<dbReference type="OrthoDB" id="282392at2"/>
<keyword evidence="2" id="KW-1185">Reference proteome</keyword>